<sequence length="621" mass="74116">QDDETYISSINQLDFDKETHKKPIKKQVIQSRMNRIKRQSEEHNLFLENQRQQLELQLKLIEQQEKDEHNQQQQKKQDFLNEHRKQQREMFEQLRQRRIQQNQQIQQLKQAEKTYDEAFILYERRFEMLEEQFMKKQQRKLKRSEIKEMFPELFYGIFAKQQMQTELLEQQLIEQRFNDKFDNEVANDPPQESVILQIQPEKNVNIEINLQDSPSEKILQKLNQELMEPKAKNELIDEQISIQLSSASETSQSQKTARNSIIQNDPEESDKTPQSRHSVEIPEPPQPVKNPTPVERSQLQNPEMKIVKTDSIQPKTNQELSNKKSRQKQTKKSKPDERKNDLIDKSTKQVLSTLKSLKKEIKKQLSEPESECEMAQAGELQLQTLQKMEIDQQTEHRIEKQERFELEYPPNVLQLRDRPFDEFIQLKLSRLRQKEISQISQFYCITGKLSYENYFTFYSAKQNEKFNIPQRKTHVSKLPELPLNYEDVCISEDKVFRQILRNEDLELQNFSKLNLSVTEVKPKKAKSLVQPKKSLLQKSKQLSPKQKEQIEKDVQRYKQFRRTSQMAVGKPRYTVIREDCGKMTQSVQCGPSNQLQNYNENEEAKVRYRYVKLVDKVDKKL</sequence>
<feature type="region of interest" description="Disordered" evidence="2">
    <location>
        <begin position="246"/>
        <end position="347"/>
    </location>
</feature>
<accession>A0A146K507</accession>
<protein>
    <submittedName>
        <fullName evidence="3">Uncharacterized protein</fullName>
    </submittedName>
</protein>
<evidence type="ECO:0000313" key="3">
    <source>
        <dbReference type="EMBL" id="JAP91458.1"/>
    </source>
</evidence>
<feature type="compositionally biased region" description="Basic residues" evidence="2">
    <location>
        <begin position="323"/>
        <end position="332"/>
    </location>
</feature>
<feature type="compositionally biased region" description="Basic and acidic residues" evidence="2">
    <location>
        <begin position="269"/>
        <end position="280"/>
    </location>
</feature>
<dbReference type="EMBL" id="GDID01005148">
    <property type="protein sequence ID" value="JAP91458.1"/>
    <property type="molecule type" value="Transcribed_RNA"/>
</dbReference>
<gene>
    <name evidence="3" type="ORF">TPC1_16930</name>
</gene>
<feature type="coiled-coil region" evidence="1">
    <location>
        <begin position="37"/>
        <end position="111"/>
    </location>
</feature>
<keyword evidence="1" id="KW-0175">Coiled coil</keyword>
<proteinExistence type="predicted"/>
<feature type="compositionally biased region" description="Polar residues" evidence="2">
    <location>
        <begin position="310"/>
        <end position="320"/>
    </location>
</feature>
<feature type="non-terminal residue" evidence="3">
    <location>
        <position position="621"/>
    </location>
</feature>
<evidence type="ECO:0000256" key="1">
    <source>
        <dbReference type="SAM" id="Coils"/>
    </source>
</evidence>
<organism evidence="3">
    <name type="scientific">Trepomonas sp. PC1</name>
    <dbReference type="NCBI Taxonomy" id="1076344"/>
    <lineage>
        <taxon>Eukaryota</taxon>
        <taxon>Metamonada</taxon>
        <taxon>Diplomonadida</taxon>
        <taxon>Hexamitidae</taxon>
        <taxon>Hexamitinae</taxon>
        <taxon>Trepomonas</taxon>
    </lineage>
</organism>
<feature type="compositionally biased region" description="Basic and acidic residues" evidence="2">
    <location>
        <begin position="333"/>
        <end position="347"/>
    </location>
</feature>
<feature type="non-terminal residue" evidence="3">
    <location>
        <position position="1"/>
    </location>
</feature>
<dbReference type="AlphaFoldDB" id="A0A146K507"/>
<evidence type="ECO:0000256" key="2">
    <source>
        <dbReference type="SAM" id="MobiDB-lite"/>
    </source>
</evidence>
<feature type="compositionally biased region" description="Polar residues" evidence="2">
    <location>
        <begin position="246"/>
        <end position="263"/>
    </location>
</feature>
<reference evidence="3" key="1">
    <citation type="submission" date="2015-07" db="EMBL/GenBank/DDBJ databases">
        <title>Adaptation to a free-living lifestyle via gene acquisitions in the diplomonad Trepomonas sp. PC1.</title>
        <authorList>
            <person name="Xu F."/>
            <person name="Jerlstrom-Hultqvist J."/>
            <person name="Kolisko M."/>
            <person name="Simpson A.G.B."/>
            <person name="Roger A.J."/>
            <person name="Svard S.G."/>
            <person name="Andersson J.O."/>
        </authorList>
    </citation>
    <scope>NUCLEOTIDE SEQUENCE</scope>
    <source>
        <strain evidence="3">PC1</strain>
    </source>
</reference>
<name>A0A146K507_9EUKA</name>